<evidence type="ECO:0000313" key="10">
    <source>
        <dbReference type="EMBL" id="CAG7835166.1"/>
    </source>
</evidence>
<name>A0A8J2LPT5_9HEXA</name>
<accession>A0A8J2LPT5</accession>
<gene>
    <name evidence="10" type="ORF">AFUS01_LOCUS44574</name>
</gene>
<keyword evidence="7" id="KW-0479">Metal-binding</keyword>
<dbReference type="Pfam" id="PF03098">
    <property type="entry name" value="An_peroxidase"/>
    <property type="match status" value="1"/>
</dbReference>
<feature type="region of interest" description="Disordered" evidence="8">
    <location>
        <begin position="840"/>
        <end position="872"/>
    </location>
</feature>
<dbReference type="AlphaFoldDB" id="A0A8J2LPT5"/>
<comment type="caution">
    <text evidence="10">The sequence shown here is derived from an EMBL/GenBank/DDBJ whole genome shotgun (WGS) entry which is preliminary data.</text>
</comment>
<comment type="subcellular location">
    <subcellularLocation>
        <location evidence="1">Secreted</location>
    </subcellularLocation>
</comment>
<evidence type="ECO:0000256" key="1">
    <source>
        <dbReference type="ARBA" id="ARBA00004613"/>
    </source>
</evidence>
<dbReference type="PROSITE" id="PS50292">
    <property type="entry name" value="PEROXIDASE_3"/>
    <property type="match status" value="1"/>
</dbReference>
<dbReference type="PANTHER" id="PTHR11475:SF4">
    <property type="entry name" value="CHORION PEROXIDASE"/>
    <property type="match status" value="1"/>
</dbReference>
<feature type="binding site" description="axial binding residue" evidence="7">
    <location>
        <position position="601"/>
    </location>
    <ligand>
        <name>heme b</name>
        <dbReference type="ChEBI" id="CHEBI:60344"/>
    </ligand>
    <ligandPart>
        <name>Fe</name>
        <dbReference type="ChEBI" id="CHEBI:18248"/>
    </ligandPart>
</feature>
<keyword evidence="6" id="KW-0325">Glycoprotein</keyword>
<dbReference type="GO" id="GO:0004601">
    <property type="term" value="F:peroxidase activity"/>
    <property type="evidence" value="ECO:0007669"/>
    <property type="project" value="UniProtKB-KW"/>
</dbReference>
<keyword evidence="11" id="KW-1185">Reference proteome</keyword>
<keyword evidence="5 9" id="KW-0732">Signal</keyword>
<feature type="signal peptide" evidence="9">
    <location>
        <begin position="1"/>
        <end position="22"/>
    </location>
</feature>
<evidence type="ECO:0000256" key="8">
    <source>
        <dbReference type="SAM" id="MobiDB-lite"/>
    </source>
</evidence>
<dbReference type="OrthoDB" id="823504at2759"/>
<keyword evidence="3" id="KW-0560">Oxidoreductase</keyword>
<evidence type="ECO:0000256" key="7">
    <source>
        <dbReference type="PIRSR" id="PIRSR619791-2"/>
    </source>
</evidence>
<protein>
    <recommendedName>
        <fullName evidence="12">Chorion peroxidase</fullName>
    </recommendedName>
</protein>
<dbReference type="CDD" id="cd09823">
    <property type="entry name" value="peroxinectin_like"/>
    <property type="match status" value="1"/>
</dbReference>
<evidence type="ECO:0000313" key="11">
    <source>
        <dbReference type="Proteomes" id="UP000708208"/>
    </source>
</evidence>
<feature type="chain" id="PRO_5035304203" description="Chorion peroxidase" evidence="9">
    <location>
        <begin position="23"/>
        <end position="872"/>
    </location>
</feature>
<keyword evidence="4 7" id="KW-0349">Heme</keyword>
<evidence type="ECO:0000256" key="9">
    <source>
        <dbReference type="SAM" id="SignalP"/>
    </source>
</evidence>
<feature type="compositionally biased region" description="Low complexity" evidence="8">
    <location>
        <begin position="45"/>
        <end position="54"/>
    </location>
</feature>
<dbReference type="Proteomes" id="UP000708208">
    <property type="component" value="Unassembled WGS sequence"/>
</dbReference>
<sequence>MEMLDLRIIICVFQLLLLGVHCQIDFDQNQNLNQNPRGNPPVPAQQPQQQRPAQGTQFDIIFDDEPVQASPSCVTPTQRQGLCKALAQCAIVYSEIPSLLDNPCQRENNQLGVCCPLETGENRKPPPPGVGTNGVLNKPPPPNVPIPQISEQQLRQAIDVSIRQVQERQQNINSIIFIDGERQQNINSIIFIDGQTIKPGTPSAAHQRFFTTTNAILDKGNDAQVNLQTTLTLSNDFNLSPLQGTFALPRFSASGTAIAKTCPQTSQCREGYPYRTMDGSCNNRNNPDWGKAATAYQRILPPKYGDGINSPRVQANGAPLPSPRLVSSSYVPDDNRPYNNLTLMLMQWSQFVDHDLTHTPIVKGVNNTGIACCQSGQHVDPSTRHPDCFPIDIPGNDRFYSNFRQQCMEFVRSLPAPRRECNFGPREQLDQITHYLDGSNVYGSSDDRARTLREFVGGRLSVQNSQVTRGRDLLPGNPGECSDSTRQKFCFRAGDLRVNEQTELAVMHTVWMREHNRVARILETMNPNWNDETLYQEARRIVVAELEHITYNEYLPLILGAEFMRTFDLTPKTSGHTKLYNSKIDPSITNEFASAAFRFGHTLVQGIIQEINQFGAVRSSTSFAKTQFAPFSLYDSFDSLVRGLATQECQKFDNFVTDALTNHLFEGGSQFGLDLVSLNLQRARDHGIPPYNDFREVCGFKRAQSWADMATFMQPSVVEQLQRVYPSVDEVDLFAGGIGETPLDGAILGPTFVCLVGDQFARLRRGDRFFYEEVSARFTEAQLDQIRKVSLARVICDNSDEITVIQPLVFQQASFLNKRVPCNSPTVGGIDFNLWRSRGGGGRGGGGGGGQGGGGGGGGRGGGGRARGQRRQ</sequence>
<evidence type="ECO:0000256" key="5">
    <source>
        <dbReference type="ARBA" id="ARBA00022729"/>
    </source>
</evidence>
<evidence type="ECO:0000256" key="6">
    <source>
        <dbReference type="ARBA" id="ARBA00023180"/>
    </source>
</evidence>
<dbReference type="InterPro" id="IPR019791">
    <property type="entry name" value="Haem_peroxidase_animal"/>
</dbReference>
<feature type="region of interest" description="Disordered" evidence="8">
    <location>
        <begin position="31"/>
        <end position="54"/>
    </location>
</feature>
<dbReference type="FunFam" id="1.10.640.10:FF:000003">
    <property type="entry name" value="chorion peroxidase"/>
    <property type="match status" value="1"/>
</dbReference>
<proteinExistence type="predicted"/>
<evidence type="ECO:0000256" key="3">
    <source>
        <dbReference type="ARBA" id="ARBA00022559"/>
    </source>
</evidence>
<evidence type="ECO:0008006" key="12">
    <source>
        <dbReference type="Google" id="ProtNLM"/>
    </source>
</evidence>
<evidence type="ECO:0000256" key="4">
    <source>
        <dbReference type="ARBA" id="ARBA00022617"/>
    </source>
</evidence>
<dbReference type="EMBL" id="CAJVCH010570548">
    <property type="protein sequence ID" value="CAG7835166.1"/>
    <property type="molecule type" value="Genomic_DNA"/>
</dbReference>
<keyword evidence="3" id="KW-0575">Peroxidase</keyword>
<dbReference type="PANTHER" id="PTHR11475">
    <property type="entry name" value="OXIDASE/PEROXIDASE"/>
    <property type="match status" value="1"/>
</dbReference>
<dbReference type="GO" id="GO:0046872">
    <property type="term" value="F:metal ion binding"/>
    <property type="evidence" value="ECO:0007669"/>
    <property type="project" value="UniProtKB-KW"/>
</dbReference>
<evidence type="ECO:0000256" key="2">
    <source>
        <dbReference type="ARBA" id="ARBA00022525"/>
    </source>
</evidence>
<organism evidence="10 11">
    <name type="scientific">Allacma fusca</name>
    <dbReference type="NCBI Taxonomy" id="39272"/>
    <lineage>
        <taxon>Eukaryota</taxon>
        <taxon>Metazoa</taxon>
        <taxon>Ecdysozoa</taxon>
        <taxon>Arthropoda</taxon>
        <taxon>Hexapoda</taxon>
        <taxon>Collembola</taxon>
        <taxon>Symphypleona</taxon>
        <taxon>Sminthuridae</taxon>
        <taxon>Allacma</taxon>
    </lineage>
</organism>
<dbReference type="GO" id="GO:0005576">
    <property type="term" value="C:extracellular region"/>
    <property type="evidence" value="ECO:0007669"/>
    <property type="project" value="UniProtKB-SubCell"/>
</dbReference>
<keyword evidence="7" id="KW-0408">Iron</keyword>
<keyword evidence="2" id="KW-0964">Secreted</keyword>
<feature type="compositionally biased region" description="Gly residues" evidence="8">
    <location>
        <begin position="840"/>
        <end position="866"/>
    </location>
</feature>
<reference evidence="10" key="1">
    <citation type="submission" date="2021-06" db="EMBL/GenBank/DDBJ databases">
        <authorList>
            <person name="Hodson N. C."/>
            <person name="Mongue J. A."/>
            <person name="Jaron S. K."/>
        </authorList>
    </citation>
    <scope>NUCLEOTIDE SEQUENCE</scope>
</reference>